<dbReference type="SUPFAM" id="SSF55186">
    <property type="entry name" value="ThrRS/AlaRS common domain"/>
    <property type="match status" value="1"/>
</dbReference>
<keyword evidence="6 13" id="KW-0547">Nucleotide-binding</keyword>
<feature type="domain" description="Aminoacyl-transfer RNA synthetases class-II family profile" evidence="14">
    <location>
        <begin position="261"/>
        <end position="533"/>
    </location>
</feature>
<evidence type="ECO:0000256" key="13">
    <source>
        <dbReference type="HAMAP-Rule" id="MF_00184"/>
    </source>
</evidence>
<name>A0A7G9RSV7_9BURK</name>
<dbReference type="FunFam" id="3.10.20.30:FF:000005">
    <property type="entry name" value="Threonine--tRNA ligase"/>
    <property type="match status" value="1"/>
</dbReference>
<dbReference type="Pfam" id="PF02824">
    <property type="entry name" value="TGS"/>
    <property type="match status" value="1"/>
</dbReference>
<organism evidence="16 17">
    <name type="scientific">Diaphorobacter ruginosibacter</name>
    <dbReference type="NCBI Taxonomy" id="1715720"/>
    <lineage>
        <taxon>Bacteria</taxon>
        <taxon>Pseudomonadati</taxon>
        <taxon>Pseudomonadota</taxon>
        <taxon>Betaproteobacteria</taxon>
        <taxon>Burkholderiales</taxon>
        <taxon>Comamonadaceae</taxon>
        <taxon>Diaphorobacter</taxon>
    </lineage>
</organism>
<keyword evidence="3 13" id="KW-0820">tRNA-binding</keyword>
<dbReference type="InterPro" id="IPR018163">
    <property type="entry name" value="Thr/Ala-tRNA-synth_IIc_edit"/>
</dbReference>
<dbReference type="HAMAP" id="MF_00184">
    <property type="entry name" value="Thr_tRNA_synth"/>
    <property type="match status" value="1"/>
</dbReference>
<keyword evidence="7 13" id="KW-0862">Zinc</keyword>
<dbReference type="PRINTS" id="PR01047">
    <property type="entry name" value="TRNASYNTHTHR"/>
</dbReference>
<dbReference type="Pfam" id="PF03129">
    <property type="entry name" value="HGTP_anticodon"/>
    <property type="match status" value="1"/>
</dbReference>
<dbReference type="KEGG" id="drg:H9K76_07645"/>
<dbReference type="InterPro" id="IPR004095">
    <property type="entry name" value="TGS"/>
</dbReference>
<evidence type="ECO:0000256" key="4">
    <source>
        <dbReference type="ARBA" id="ARBA00022598"/>
    </source>
</evidence>
<evidence type="ECO:0000256" key="11">
    <source>
        <dbReference type="ARBA" id="ARBA00023146"/>
    </source>
</evidence>
<dbReference type="NCBIfam" id="TIGR00418">
    <property type="entry name" value="thrS"/>
    <property type="match status" value="1"/>
</dbReference>
<keyword evidence="8 13" id="KW-0067">ATP-binding</keyword>
<dbReference type="FunFam" id="3.40.50.800:FF:000001">
    <property type="entry name" value="Threonine--tRNA ligase"/>
    <property type="match status" value="1"/>
</dbReference>
<dbReference type="CDD" id="cd01667">
    <property type="entry name" value="TGS_ThrRS"/>
    <property type="match status" value="1"/>
</dbReference>
<evidence type="ECO:0000256" key="2">
    <source>
        <dbReference type="ARBA" id="ARBA00022490"/>
    </source>
</evidence>
<feature type="domain" description="TGS" evidence="15">
    <location>
        <begin position="1"/>
        <end position="61"/>
    </location>
</feature>
<evidence type="ECO:0000313" key="17">
    <source>
        <dbReference type="Proteomes" id="UP000515811"/>
    </source>
</evidence>
<dbReference type="PROSITE" id="PS51880">
    <property type="entry name" value="TGS"/>
    <property type="match status" value="1"/>
</dbReference>
<dbReference type="SUPFAM" id="SSF81271">
    <property type="entry name" value="TGS-like"/>
    <property type="match status" value="1"/>
</dbReference>
<dbReference type="GO" id="GO:0006435">
    <property type="term" value="P:threonyl-tRNA aminoacylation"/>
    <property type="evidence" value="ECO:0007669"/>
    <property type="project" value="UniProtKB-UniRule"/>
</dbReference>
<dbReference type="PROSITE" id="PS50862">
    <property type="entry name" value="AA_TRNA_LIGASE_II"/>
    <property type="match status" value="1"/>
</dbReference>
<proteinExistence type="inferred from homology"/>
<dbReference type="EC" id="6.1.1.3" evidence="13"/>
<dbReference type="Gene3D" id="3.10.20.30">
    <property type="match status" value="1"/>
</dbReference>
<dbReference type="GO" id="GO:0000049">
    <property type="term" value="F:tRNA binding"/>
    <property type="evidence" value="ECO:0007669"/>
    <property type="project" value="UniProtKB-KW"/>
</dbReference>
<comment type="subunit">
    <text evidence="13">Homodimer.</text>
</comment>
<dbReference type="FunFam" id="3.30.930.10:FF:000002">
    <property type="entry name" value="Threonine--tRNA ligase"/>
    <property type="match status" value="1"/>
</dbReference>
<dbReference type="InterPro" id="IPR033728">
    <property type="entry name" value="ThrRS_core"/>
</dbReference>
<gene>
    <name evidence="13 16" type="primary">thrS</name>
    <name evidence="16" type="ORF">H9K76_07645</name>
</gene>
<dbReference type="InterPro" id="IPR002320">
    <property type="entry name" value="Thr-tRNA-ligase_IIa"/>
</dbReference>
<dbReference type="PANTHER" id="PTHR11451">
    <property type="entry name" value="THREONINE-TRNA LIGASE"/>
    <property type="match status" value="1"/>
</dbReference>
<dbReference type="CDD" id="cd00771">
    <property type="entry name" value="ThrRS_core"/>
    <property type="match status" value="1"/>
</dbReference>
<dbReference type="InterPro" id="IPR012675">
    <property type="entry name" value="Beta-grasp_dom_sf"/>
</dbReference>
<evidence type="ECO:0000256" key="9">
    <source>
        <dbReference type="ARBA" id="ARBA00022884"/>
    </source>
</evidence>
<evidence type="ECO:0000256" key="10">
    <source>
        <dbReference type="ARBA" id="ARBA00022917"/>
    </source>
</evidence>
<dbReference type="SUPFAM" id="SSF55681">
    <property type="entry name" value="Class II aaRS and biotin synthetases"/>
    <property type="match status" value="1"/>
</dbReference>
<dbReference type="InterPro" id="IPR045864">
    <property type="entry name" value="aa-tRNA-synth_II/BPL/LPL"/>
</dbReference>
<dbReference type="FunFam" id="3.30.54.20:FF:000002">
    <property type="entry name" value="Threonine--tRNA ligase"/>
    <property type="match status" value="1"/>
</dbReference>
<keyword evidence="11 13" id="KW-0030">Aminoacyl-tRNA synthetase</keyword>
<dbReference type="EMBL" id="CP060714">
    <property type="protein sequence ID" value="QNN58682.1"/>
    <property type="molecule type" value="Genomic_DNA"/>
</dbReference>
<keyword evidence="4 13" id="KW-0436">Ligase</keyword>
<dbReference type="AlphaFoldDB" id="A0A7G9RSV7"/>
<dbReference type="RefSeq" id="WP_187599270.1">
    <property type="nucleotide sequence ID" value="NZ_CP060714.1"/>
</dbReference>
<evidence type="ECO:0000256" key="7">
    <source>
        <dbReference type="ARBA" id="ARBA00022833"/>
    </source>
</evidence>
<dbReference type="GO" id="GO:0005829">
    <property type="term" value="C:cytosol"/>
    <property type="evidence" value="ECO:0007669"/>
    <property type="project" value="TreeGrafter"/>
</dbReference>
<keyword evidence="9 13" id="KW-0694">RNA-binding</keyword>
<feature type="region of interest" description="Catalytic" evidence="13">
    <location>
        <begin position="242"/>
        <end position="533"/>
    </location>
</feature>
<dbReference type="GO" id="GO:0004829">
    <property type="term" value="F:threonine-tRNA ligase activity"/>
    <property type="evidence" value="ECO:0007669"/>
    <property type="project" value="UniProtKB-UniRule"/>
</dbReference>
<dbReference type="PANTHER" id="PTHR11451:SF44">
    <property type="entry name" value="THREONINE--TRNA LIGASE, CHLOROPLASTIC_MITOCHONDRIAL 2"/>
    <property type="match status" value="1"/>
</dbReference>
<dbReference type="InterPro" id="IPR002314">
    <property type="entry name" value="aa-tRNA-synt_IIb"/>
</dbReference>
<dbReference type="Gene3D" id="3.30.930.10">
    <property type="entry name" value="Bira Bifunctional Protein, Domain 2"/>
    <property type="match status" value="1"/>
</dbReference>
<evidence type="ECO:0000259" key="15">
    <source>
        <dbReference type="PROSITE" id="PS51880"/>
    </source>
</evidence>
<feature type="binding site" evidence="13">
    <location>
        <position position="510"/>
    </location>
    <ligand>
        <name>Zn(2+)</name>
        <dbReference type="ChEBI" id="CHEBI:29105"/>
        <note>catalytic</note>
    </ligand>
</feature>
<feature type="binding site" evidence="13">
    <location>
        <position position="384"/>
    </location>
    <ligand>
        <name>Zn(2+)</name>
        <dbReference type="ChEBI" id="CHEBI:29105"/>
        <note>catalytic</note>
    </ligand>
</feature>
<dbReference type="InterPro" id="IPR004154">
    <property type="entry name" value="Anticodon-bd"/>
</dbReference>
<comment type="similarity">
    <text evidence="1 13">Belongs to the class-II aminoacyl-tRNA synthetase family.</text>
</comment>
<dbReference type="InterPro" id="IPR012947">
    <property type="entry name" value="tRNA_SAD"/>
</dbReference>
<dbReference type="SUPFAM" id="SSF52954">
    <property type="entry name" value="Class II aaRS ABD-related"/>
    <property type="match status" value="1"/>
</dbReference>
<evidence type="ECO:0000256" key="1">
    <source>
        <dbReference type="ARBA" id="ARBA00008226"/>
    </source>
</evidence>
<dbReference type="Pfam" id="PF00587">
    <property type="entry name" value="tRNA-synt_2b"/>
    <property type="match status" value="1"/>
</dbReference>
<evidence type="ECO:0000256" key="5">
    <source>
        <dbReference type="ARBA" id="ARBA00022723"/>
    </source>
</evidence>
<feature type="binding site" evidence="13">
    <location>
        <position position="333"/>
    </location>
    <ligand>
        <name>Zn(2+)</name>
        <dbReference type="ChEBI" id="CHEBI:29105"/>
        <note>catalytic</note>
    </ligand>
</feature>
<dbReference type="Gene3D" id="3.30.980.10">
    <property type="entry name" value="Threonyl-trna Synthetase, Chain A, domain 2"/>
    <property type="match status" value="1"/>
</dbReference>
<comment type="cofactor">
    <cofactor evidence="13">
        <name>Zn(2+)</name>
        <dbReference type="ChEBI" id="CHEBI:29105"/>
    </cofactor>
    <text evidence="13">Binds 1 zinc ion per subunit.</text>
</comment>
<dbReference type="FunFam" id="3.30.980.10:FF:000005">
    <property type="entry name" value="Threonyl-tRNA synthetase, mitochondrial"/>
    <property type="match status" value="1"/>
</dbReference>
<dbReference type="CDD" id="cd00860">
    <property type="entry name" value="ThrRS_anticodon"/>
    <property type="match status" value="1"/>
</dbReference>
<dbReference type="InterPro" id="IPR047246">
    <property type="entry name" value="ThrRS_anticodon"/>
</dbReference>
<dbReference type="GO" id="GO:0005524">
    <property type="term" value="F:ATP binding"/>
    <property type="evidence" value="ECO:0007669"/>
    <property type="project" value="UniProtKB-UniRule"/>
</dbReference>
<keyword evidence="17" id="KW-1185">Reference proteome</keyword>
<keyword evidence="10 13" id="KW-0648">Protein biosynthesis</keyword>
<evidence type="ECO:0000256" key="6">
    <source>
        <dbReference type="ARBA" id="ARBA00022741"/>
    </source>
</evidence>
<keyword evidence="5 13" id="KW-0479">Metal-binding</keyword>
<dbReference type="Gene3D" id="3.40.50.800">
    <property type="entry name" value="Anticodon-binding domain"/>
    <property type="match status" value="1"/>
</dbReference>
<accession>A0A7G9RSV7</accession>
<protein>
    <recommendedName>
        <fullName evidence="13">Threonine--tRNA ligase</fullName>
        <ecNumber evidence="13">6.1.1.3</ecNumber>
    </recommendedName>
    <alternativeName>
        <fullName evidence="13">Threonyl-tRNA synthetase</fullName>
        <shortName evidence="13">ThrRS</shortName>
    </alternativeName>
</protein>
<dbReference type="InterPro" id="IPR012676">
    <property type="entry name" value="TGS-like"/>
</dbReference>
<dbReference type="GO" id="GO:0046872">
    <property type="term" value="F:metal ion binding"/>
    <property type="evidence" value="ECO:0007669"/>
    <property type="project" value="UniProtKB-KW"/>
</dbReference>
<evidence type="ECO:0000259" key="14">
    <source>
        <dbReference type="PROSITE" id="PS50862"/>
    </source>
</evidence>
<dbReference type="Proteomes" id="UP000515811">
    <property type="component" value="Chromosome"/>
</dbReference>
<comment type="subcellular location">
    <subcellularLocation>
        <location evidence="13">Cytoplasm</location>
    </subcellularLocation>
</comment>
<comment type="catalytic activity">
    <reaction evidence="12 13">
        <text>tRNA(Thr) + L-threonine + ATP = L-threonyl-tRNA(Thr) + AMP + diphosphate + H(+)</text>
        <dbReference type="Rhea" id="RHEA:24624"/>
        <dbReference type="Rhea" id="RHEA-COMP:9670"/>
        <dbReference type="Rhea" id="RHEA-COMP:9704"/>
        <dbReference type="ChEBI" id="CHEBI:15378"/>
        <dbReference type="ChEBI" id="CHEBI:30616"/>
        <dbReference type="ChEBI" id="CHEBI:33019"/>
        <dbReference type="ChEBI" id="CHEBI:57926"/>
        <dbReference type="ChEBI" id="CHEBI:78442"/>
        <dbReference type="ChEBI" id="CHEBI:78534"/>
        <dbReference type="ChEBI" id="CHEBI:456215"/>
        <dbReference type="EC" id="6.1.1.3"/>
    </reaction>
</comment>
<reference evidence="16 17" key="1">
    <citation type="submission" date="2020-08" db="EMBL/GenBank/DDBJ databases">
        <title>Genome sequence of Diaphorobacter ruginosibacter DSM 27467T.</title>
        <authorList>
            <person name="Hyun D.-W."/>
            <person name="Bae J.-W."/>
        </authorList>
    </citation>
    <scope>NUCLEOTIDE SEQUENCE [LARGE SCALE GENOMIC DNA]</scope>
    <source>
        <strain evidence="16 17">DSM 27467</strain>
    </source>
</reference>
<dbReference type="InterPro" id="IPR006195">
    <property type="entry name" value="aa-tRNA-synth_II"/>
</dbReference>
<dbReference type="Pfam" id="PF07973">
    <property type="entry name" value="tRNA_SAD"/>
    <property type="match status" value="1"/>
</dbReference>
<dbReference type="Gene3D" id="3.30.54.20">
    <property type="match status" value="1"/>
</dbReference>
<evidence type="ECO:0000313" key="16">
    <source>
        <dbReference type="EMBL" id="QNN58682.1"/>
    </source>
</evidence>
<evidence type="ECO:0000256" key="3">
    <source>
        <dbReference type="ARBA" id="ARBA00022555"/>
    </source>
</evidence>
<dbReference type="InterPro" id="IPR036621">
    <property type="entry name" value="Anticodon-bd_dom_sf"/>
</dbReference>
<evidence type="ECO:0000256" key="12">
    <source>
        <dbReference type="ARBA" id="ARBA00049515"/>
    </source>
</evidence>
<evidence type="ECO:0000256" key="8">
    <source>
        <dbReference type="ARBA" id="ARBA00022840"/>
    </source>
</evidence>
<keyword evidence="2 13" id="KW-0963">Cytoplasm</keyword>
<dbReference type="SMART" id="SM00863">
    <property type="entry name" value="tRNA_SAD"/>
    <property type="match status" value="1"/>
</dbReference>
<sequence>MVQITLPDGSQRQYPGPVTVAEVAQSIGSGLAKAALGGKVDGKAVDTSFSIDHDAALAIITAKDAEGLDLIRHSTAHLLAYAVKELFPDAQVTIGPVIENGFYYDFSYKRPFTPEDLAAIEKKMTELANKDEQVTRRVLPRDEAVAYFKSLGENYKAEIIASIPTNEDVSLYREGSFEDLCRGPHVPSTGKLKHFKLMKVAGAYWRGDHRNEMLQRIYGTAWATKDELSGYLHMLEEAEKRDHRKLGRELDLFHIDEHAPGTVFWHPKGWTVWQEVEQYMRRVYRDNGYQEVKAPQLLDKSLWEKTGHWDKYRENMFTTESEKREYALKPMNCPGHILIFKQGIKSYRDLPLRFGEFGNCHRNEPTGSLHGIMRVRGFTQDDGHIFCMPDQIQAEVTAFTSLLQKVYKDFGFTEILYRLSTRPEKRIGTEESWDKAEAALADGLRASGCEFEYLPGEGAFYGPKIEYTLKDALGREWQCGTIQVDPNLPERLDAEFVGEDGERHRPIMLHRAIVGSLERFIGILIEQHAGALPVWLAPVQVAVLNITDSQADYCREIAAKLQKALPNQDLRVVTDLRNEKITYKIREHAMQKLPYILVAGDKEKAAGAVAVRARGNKDLGVMSVDAFVDLIAQDIASKA</sequence>